<sequence>MAAAPGDGPPSGARLLTGPFLALVLAELAYFVGIGALIPLVPVYAADRLAAGPLVVGLTVATFSLTALVLRPAAGRVVDRWGPRRPFVGASLLLAVVLVAHTQAGSVPVLLLLRALTGVAEAIVFVAGMAVLLHVAPRQRRGEALSYSSLSLFVGIALGPALGERLVDLGGYRTAWLGVAALGVLAAAVGTALPGARPEEPPDGAAPLFPRAVRLPGLAFVVGMVGSAGFLAFAALRAREVGLDGAGWPLALYGGVVVAGRLLLARLTDRYAATRLSAAALVLSGAGLVLLGLAGGAWAFAAGTVVLALGAVLLTPAFFRLLTERLPDGRPGAVGATFGVLVDVGLGAGPLVLGLLAQGRGLASAFVALGAATVGVVLLLRAGARPAGATPPR</sequence>
<dbReference type="EMBL" id="CP014989">
    <property type="protein sequence ID" value="ANS77891.1"/>
    <property type="molecule type" value="Genomic_DNA"/>
</dbReference>
<accession>A0A1B1N906</accession>
<feature type="transmembrane region" description="Helical" evidence="5">
    <location>
        <begin position="86"/>
        <end position="104"/>
    </location>
</feature>
<feature type="transmembrane region" description="Helical" evidence="5">
    <location>
        <begin position="20"/>
        <end position="45"/>
    </location>
</feature>
<feature type="transmembrane region" description="Helical" evidence="5">
    <location>
        <begin position="276"/>
        <end position="294"/>
    </location>
</feature>
<comment type="subcellular location">
    <subcellularLocation>
        <location evidence="1">Cell membrane</location>
        <topology evidence="1">Multi-pass membrane protein</topology>
    </subcellularLocation>
</comment>
<dbReference type="Proteomes" id="UP000092482">
    <property type="component" value="Chromosome"/>
</dbReference>
<dbReference type="RefSeq" id="WP_066635808.1">
    <property type="nucleotide sequence ID" value="NZ_CP014989.1"/>
</dbReference>
<dbReference type="PATRIC" id="fig|1758689.4.peg.500"/>
<dbReference type="GO" id="GO:0022857">
    <property type="term" value="F:transmembrane transporter activity"/>
    <property type="evidence" value="ECO:0007669"/>
    <property type="project" value="InterPro"/>
</dbReference>
<dbReference type="PANTHER" id="PTHR23531">
    <property type="entry name" value="QUINOLENE RESISTANCE PROTEIN NORA"/>
    <property type="match status" value="1"/>
</dbReference>
<keyword evidence="2 5" id="KW-0812">Transmembrane</keyword>
<feature type="domain" description="Major facilitator superfamily (MFS) profile" evidence="6">
    <location>
        <begin position="19"/>
        <end position="387"/>
    </location>
</feature>
<dbReference type="Pfam" id="PF07690">
    <property type="entry name" value="MFS_1"/>
    <property type="match status" value="1"/>
</dbReference>
<dbReference type="PANTHER" id="PTHR23531:SF1">
    <property type="entry name" value="QUINOLENE RESISTANCE PROTEIN NORA"/>
    <property type="match status" value="1"/>
</dbReference>
<feature type="transmembrane region" description="Helical" evidence="5">
    <location>
        <begin position="144"/>
        <end position="163"/>
    </location>
</feature>
<dbReference type="Gene3D" id="1.20.1250.20">
    <property type="entry name" value="MFS general substrate transporter like domains"/>
    <property type="match status" value="1"/>
</dbReference>
<feature type="transmembrane region" description="Helical" evidence="5">
    <location>
        <begin position="300"/>
        <end position="322"/>
    </location>
</feature>
<reference evidence="7 8" key="1">
    <citation type="submission" date="2016-03" db="EMBL/GenBank/DDBJ databases">
        <title>Shallow-sea hydrothermal system.</title>
        <authorList>
            <person name="Tang K."/>
        </authorList>
    </citation>
    <scope>NUCLEOTIDE SEQUENCE [LARGE SCALE GENOMIC DNA]</scope>
    <source>
        <strain evidence="7 8">JLT9</strain>
    </source>
</reference>
<feature type="transmembrane region" description="Helical" evidence="5">
    <location>
        <begin position="362"/>
        <end position="384"/>
    </location>
</feature>
<evidence type="ECO:0000256" key="3">
    <source>
        <dbReference type="ARBA" id="ARBA00022989"/>
    </source>
</evidence>
<dbReference type="SUPFAM" id="SSF103473">
    <property type="entry name" value="MFS general substrate transporter"/>
    <property type="match status" value="1"/>
</dbReference>
<evidence type="ECO:0000313" key="7">
    <source>
        <dbReference type="EMBL" id="ANS77891.1"/>
    </source>
</evidence>
<dbReference type="InterPro" id="IPR020846">
    <property type="entry name" value="MFS_dom"/>
</dbReference>
<feature type="transmembrane region" description="Helical" evidence="5">
    <location>
        <begin position="334"/>
        <end position="356"/>
    </location>
</feature>
<feature type="transmembrane region" description="Helical" evidence="5">
    <location>
        <begin position="51"/>
        <end position="74"/>
    </location>
</feature>
<name>A0A1B1N906_9MICO</name>
<dbReference type="GO" id="GO:0005886">
    <property type="term" value="C:plasma membrane"/>
    <property type="evidence" value="ECO:0007669"/>
    <property type="project" value="UniProtKB-SubCell"/>
</dbReference>
<evidence type="ECO:0000313" key="8">
    <source>
        <dbReference type="Proteomes" id="UP000092482"/>
    </source>
</evidence>
<keyword evidence="8" id="KW-1185">Reference proteome</keyword>
<organism evidence="7 8">
    <name type="scientific">Serinicoccus hydrothermalis</name>
    <dbReference type="NCBI Taxonomy" id="1758689"/>
    <lineage>
        <taxon>Bacteria</taxon>
        <taxon>Bacillati</taxon>
        <taxon>Actinomycetota</taxon>
        <taxon>Actinomycetes</taxon>
        <taxon>Micrococcales</taxon>
        <taxon>Ornithinimicrobiaceae</taxon>
        <taxon>Serinicoccus</taxon>
    </lineage>
</organism>
<feature type="transmembrane region" description="Helical" evidence="5">
    <location>
        <begin position="175"/>
        <end position="194"/>
    </location>
</feature>
<feature type="transmembrane region" description="Helical" evidence="5">
    <location>
        <begin position="246"/>
        <end position="264"/>
    </location>
</feature>
<gene>
    <name evidence="7" type="ORF">SGUI_0495</name>
</gene>
<dbReference type="InterPro" id="IPR036259">
    <property type="entry name" value="MFS_trans_sf"/>
</dbReference>
<dbReference type="KEGG" id="serj:SGUI_0495"/>
<evidence type="ECO:0000256" key="1">
    <source>
        <dbReference type="ARBA" id="ARBA00004651"/>
    </source>
</evidence>
<evidence type="ECO:0000259" key="6">
    <source>
        <dbReference type="PROSITE" id="PS50850"/>
    </source>
</evidence>
<feature type="transmembrane region" description="Helical" evidence="5">
    <location>
        <begin position="110"/>
        <end position="132"/>
    </location>
</feature>
<dbReference type="PROSITE" id="PS50850">
    <property type="entry name" value="MFS"/>
    <property type="match status" value="1"/>
</dbReference>
<dbReference type="InterPro" id="IPR052714">
    <property type="entry name" value="MFS_Exporter"/>
</dbReference>
<keyword evidence="4 5" id="KW-0472">Membrane</keyword>
<feature type="transmembrane region" description="Helical" evidence="5">
    <location>
        <begin position="215"/>
        <end position="234"/>
    </location>
</feature>
<keyword evidence="3 5" id="KW-1133">Transmembrane helix</keyword>
<evidence type="ECO:0000256" key="4">
    <source>
        <dbReference type="ARBA" id="ARBA00023136"/>
    </source>
</evidence>
<evidence type="ECO:0000256" key="2">
    <source>
        <dbReference type="ARBA" id="ARBA00022692"/>
    </source>
</evidence>
<dbReference type="AlphaFoldDB" id="A0A1B1N906"/>
<dbReference type="InterPro" id="IPR011701">
    <property type="entry name" value="MFS"/>
</dbReference>
<proteinExistence type="predicted"/>
<protein>
    <submittedName>
        <fullName evidence="7">Major facilitator superfamily MFS_1</fullName>
    </submittedName>
</protein>
<evidence type="ECO:0000256" key="5">
    <source>
        <dbReference type="SAM" id="Phobius"/>
    </source>
</evidence>